<protein>
    <submittedName>
        <fullName evidence="1">Uncharacterized protein</fullName>
    </submittedName>
</protein>
<evidence type="ECO:0000313" key="1">
    <source>
        <dbReference type="EMBL" id="KAF2278364.1"/>
    </source>
</evidence>
<accession>A0A6A6JQ34</accession>
<reference evidence="1" key="1">
    <citation type="journal article" date="2020" name="Stud. Mycol.">
        <title>101 Dothideomycetes genomes: a test case for predicting lifestyles and emergence of pathogens.</title>
        <authorList>
            <person name="Haridas S."/>
            <person name="Albert R."/>
            <person name="Binder M."/>
            <person name="Bloem J."/>
            <person name="Labutti K."/>
            <person name="Salamov A."/>
            <person name="Andreopoulos B."/>
            <person name="Baker S."/>
            <person name="Barry K."/>
            <person name="Bills G."/>
            <person name="Bluhm B."/>
            <person name="Cannon C."/>
            <person name="Castanera R."/>
            <person name="Culley D."/>
            <person name="Daum C."/>
            <person name="Ezra D."/>
            <person name="Gonzalez J."/>
            <person name="Henrissat B."/>
            <person name="Kuo A."/>
            <person name="Liang C."/>
            <person name="Lipzen A."/>
            <person name="Lutzoni F."/>
            <person name="Magnuson J."/>
            <person name="Mondo S."/>
            <person name="Nolan M."/>
            <person name="Ohm R."/>
            <person name="Pangilinan J."/>
            <person name="Park H.-J."/>
            <person name="Ramirez L."/>
            <person name="Alfaro M."/>
            <person name="Sun H."/>
            <person name="Tritt A."/>
            <person name="Yoshinaga Y."/>
            <person name="Zwiers L.-H."/>
            <person name="Turgeon B."/>
            <person name="Goodwin S."/>
            <person name="Spatafora J."/>
            <person name="Crous P."/>
            <person name="Grigoriev I."/>
        </authorList>
    </citation>
    <scope>NUCLEOTIDE SEQUENCE</scope>
    <source>
        <strain evidence="1">CBS 379.55</strain>
    </source>
</reference>
<dbReference type="AlphaFoldDB" id="A0A6A6JQ34"/>
<evidence type="ECO:0000313" key="2">
    <source>
        <dbReference type="Proteomes" id="UP000800097"/>
    </source>
</evidence>
<dbReference type="EMBL" id="ML986488">
    <property type="protein sequence ID" value="KAF2278364.1"/>
    <property type="molecule type" value="Genomic_DNA"/>
</dbReference>
<dbReference type="GeneID" id="54547322"/>
<keyword evidence="2" id="KW-1185">Reference proteome</keyword>
<proteinExistence type="predicted"/>
<organism evidence="1 2">
    <name type="scientific">Westerdykella ornata</name>
    <dbReference type="NCBI Taxonomy" id="318751"/>
    <lineage>
        <taxon>Eukaryota</taxon>
        <taxon>Fungi</taxon>
        <taxon>Dikarya</taxon>
        <taxon>Ascomycota</taxon>
        <taxon>Pezizomycotina</taxon>
        <taxon>Dothideomycetes</taxon>
        <taxon>Pleosporomycetidae</taxon>
        <taxon>Pleosporales</taxon>
        <taxon>Sporormiaceae</taxon>
        <taxon>Westerdykella</taxon>
    </lineage>
</organism>
<dbReference type="RefSeq" id="XP_033655903.1">
    <property type="nucleotide sequence ID" value="XM_033794147.1"/>
</dbReference>
<sequence length="57" mass="6420">MLAWGVWAPDNRHFYYTYTCSFAIIEMVTRFLNGPQQVRGTGSNAFVQSLQSLSGDS</sequence>
<name>A0A6A6JQ34_WESOR</name>
<dbReference type="Proteomes" id="UP000800097">
    <property type="component" value="Unassembled WGS sequence"/>
</dbReference>
<gene>
    <name evidence="1" type="ORF">EI97DRAFT_251428</name>
</gene>